<comment type="caution">
    <text evidence="1">The sequence shown here is derived from an EMBL/GenBank/DDBJ whole genome shotgun (WGS) entry which is preliminary data.</text>
</comment>
<evidence type="ECO:0000313" key="2">
    <source>
        <dbReference type="Proteomes" id="UP001141806"/>
    </source>
</evidence>
<reference evidence="1" key="1">
    <citation type="journal article" date="2023" name="Plant J.">
        <title>The genome of the king protea, Protea cynaroides.</title>
        <authorList>
            <person name="Chang J."/>
            <person name="Duong T.A."/>
            <person name="Schoeman C."/>
            <person name="Ma X."/>
            <person name="Roodt D."/>
            <person name="Barker N."/>
            <person name="Li Z."/>
            <person name="Van de Peer Y."/>
            <person name="Mizrachi E."/>
        </authorList>
    </citation>
    <scope>NUCLEOTIDE SEQUENCE</scope>
    <source>
        <tissue evidence="1">Young leaves</tissue>
    </source>
</reference>
<sequence>MKDCPFSLAAPAADACVEPAGALEVAAPVCSSDLPAALLNLLSFSVDGANPVPASVSSPSLGDLSFAEVSCPDLSSQHVVTHPVPDIFSVSSANLTNPALAIASPQLTLLVSAFAASGSLSTGSISPPYIDPITSIHPSRPSTFYSPNPFDPLLSCPSDGIPLSRLIVGSPVLSWDNPAILDKSCSSPLGGSVSSSPLARSPSPTLSCSDLVGLADRVLPGPTIPACLPGVPSLVIHSSMAQGLLSSSNVSFRP</sequence>
<protein>
    <submittedName>
        <fullName evidence="1">Uncharacterized protein</fullName>
    </submittedName>
</protein>
<organism evidence="1 2">
    <name type="scientific">Protea cynaroides</name>
    <dbReference type="NCBI Taxonomy" id="273540"/>
    <lineage>
        <taxon>Eukaryota</taxon>
        <taxon>Viridiplantae</taxon>
        <taxon>Streptophyta</taxon>
        <taxon>Embryophyta</taxon>
        <taxon>Tracheophyta</taxon>
        <taxon>Spermatophyta</taxon>
        <taxon>Magnoliopsida</taxon>
        <taxon>Proteales</taxon>
        <taxon>Proteaceae</taxon>
        <taxon>Protea</taxon>
    </lineage>
</organism>
<evidence type="ECO:0000313" key="1">
    <source>
        <dbReference type="EMBL" id="KAJ4968466.1"/>
    </source>
</evidence>
<dbReference type="AlphaFoldDB" id="A0A9Q0KDQ3"/>
<dbReference type="EMBL" id="JAMYWD010000006">
    <property type="protein sequence ID" value="KAJ4968466.1"/>
    <property type="molecule type" value="Genomic_DNA"/>
</dbReference>
<dbReference type="Proteomes" id="UP001141806">
    <property type="component" value="Unassembled WGS sequence"/>
</dbReference>
<gene>
    <name evidence="1" type="ORF">NE237_015167</name>
</gene>
<keyword evidence="2" id="KW-1185">Reference proteome</keyword>
<proteinExistence type="predicted"/>
<name>A0A9Q0KDQ3_9MAGN</name>
<accession>A0A9Q0KDQ3</accession>